<name>A0AAV7P9N1_PLEWA</name>
<gene>
    <name evidence="2" type="ORF">NDU88_001746</name>
</gene>
<dbReference type="AlphaFoldDB" id="A0AAV7P9N1"/>
<feature type="compositionally biased region" description="Gly residues" evidence="1">
    <location>
        <begin position="299"/>
        <end position="312"/>
    </location>
</feature>
<feature type="region of interest" description="Disordered" evidence="1">
    <location>
        <begin position="97"/>
        <end position="202"/>
    </location>
</feature>
<dbReference type="Proteomes" id="UP001066276">
    <property type="component" value="Chromosome 7"/>
</dbReference>
<protein>
    <submittedName>
        <fullName evidence="2">Uncharacterized protein</fullName>
    </submittedName>
</protein>
<proteinExistence type="predicted"/>
<evidence type="ECO:0000313" key="2">
    <source>
        <dbReference type="EMBL" id="KAJ1123273.1"/>
    </source>
</evidence>
<evidence type="ECO:0000256" key="1">
    <source>
        <dbReference type="SAM" id="MobiDB-lite"/>
    </source>
</evidence>
<organism evidence="2 3">
    <name type="scientific">Pleurodeles waltl</name>
    <name type="common">Iberian ribbed newt</name>
    <dbReference type="NCBI Taxonomy" id="8319"/>
    <lineage>
        <taxon>Eukaryota</taxon>
        <taxon>Metazoa</taxon>
        <taxon>Chordata</taxon>
        <taxon>Craniata</taxon>
        <taxon>Vertebrata</taxon>
        <taxon>Euteleostomi</taxon>
        <taxon>Amphibia</taxon>
        <taxon>Batrachia</taxon>
        <taxon>Caudata</taxon>
        <taxon>Salamandroidea</taxon>
        <taxon>Salamandridae</taxon>
        <taxon>Pleurodelinae</taxon>
        <taxon>Pleurodeles</taxon>
    </lineage>
</organism>
<keyword evidence="3" id="KW-1185">Reference proteome</keyword>
<feature type="region of interest" description="Disordered" evidence="1">
    <location>
        <begin position="299"/>
        <end position="320"/>
    </location>
</feature>
<feature type="compositionally biased region" description="Polar residues" evidence="1">
    <location>
        <begin position="180"/>
        <end position="190"/>
    </location>
</feature>
<comment type="caution">
    <text evidence="2">The sequence shown here is derived from an EMBL/GenBank/DDBJ whole genome shotgun (WGS) entry which is preliminary data.</text>
</comment>
<feature type="region of interest" description="Disordered" evidence="1">
    <location>
        <begin position="336"/>
        <end position="358"/>
    </location>
</feature>
<evidence type="ECO:0000313" key="3">
    <source>
        <dbReference type="Proteomes" id="UP001066276"/>
    </source>
</evidence>
<feature type="region of interest" description="Disordered" evidence="1">
    <location>
        <begin position="251"/>
        <end position="278"/>
    </location>
</feature>
<feature type="region of interest" description="Disordered" evidence="1">
    <location>
        <begin position="434"/>
        <end position="455"/>
    </location>
</feature>
<dbReference type="EMBL" id="JANPWB010000011">
    <property type="protein sequence ID" value="KAJ1123273.1"/>
    <property type="molecule type" value="Genomic_DNA"/>
</dbReference>
<sequence length="473" mass="50366">MAPVPSRRIDGQDSEKRACSIVRGFVTYLRGFVAFARHSYCRFGSARFPHVAWSASFQDGGWACGGGTRVAASGRVRRAALGVAAAVLACSLPHSPGRVKEVRSSGRAAGRGRGRSKVKAASRPAFKAAGFRRQAEASPHAQKGGAGPAQARIMRRKGREGPIKTRGLGLPRNVGGSELQRGQQVSSSEEGSWKGVSPQEAEKTGLVEVWQTESLQGSEVEDDGVDLGGGEGVYPMIPISTKWPTILEWSTSDSEGEEPAGPGARISRSPSPLPRCRFPSRVYGDRAVGETGESLGGGAFHGLLSGGPGGPVKSGESRAARVPWHEVQAEPRVAGWCTSTGGQKKRTSTADAPDGGWGGTGLAPGDAAPCWEQRLGPSRRGEVVRRVGLEPQQGGVKQTNRIVGIQGGDSWPDETCVLDFDEDSVEEGELIEEREEEDWWAQGGAGPANALSKSFQRPDRCNRLLRRFRMDHK</sequence>
<accession>A0AAV7P9N1</accession>
<feature type="compositionally biased region" description="Basic residues" evidence="1">
    <location>
        <begin position="110"/>
        <end position="120"/>
    </location>
</feature>
<reference evidence="2" key="1">
    <citation type="journal article" date="2022" name="bioRxiv">
        <title>Sequencing and chromosome-scale assembly of the giantPleurodeles waltlgenome.</title>
        <authorList>
            <person name="Brown T."/>
            <person name="Elewa A."/>
            <person name="Iarovenko S."/>
            <person name="Subramanian E."/>
            <person name="Araus A.J."/>
            <person name="Petzold A."/>
            <person name="Susuki M."/>
            <person name="Suzuki K.-i.T."/>
            <person name="Hayashi T."/>
            <person name="Toyoda A."/>
            <person name="Oliveira C."/>
            <person name="Osipova E."/>
            <person name="Leigh N.D."/>
            <person name="Simon A."/>
            <person name="Yun M.H."/>
        </authorList>
    </citation>
    <scope>NUCLEOTIDE SEQUENCE</scope>
    <source>
        <strain evidence="2">20211129_DDA</strain>
        <tissue evidence="2">Liver</tissue>
    </source>
</reference>